<organism evidence="2 3">
    <name type="scientific">Haematococcus lacustris</name>
    <name type="common">Green alga</name>
    <name type="synonym">Haematococcus pluvialis</name>
    <dbReference type="NCBI Taxonomy" id="44745"/>
    <lineage>
        <taxon>Eukaryota</taxon>
        <taxon>Viridiplantae</taxon>
        <taxon>Chlorophyta</taxon>
        <taxon>core chlorophytes</taxon>
        <taxon>Chlorophyceae</taxon>
        <taxon>CS clade</taxon>
        <taxon>Chlamydomonadales</taxon>
        <taxon>Haematococcaceae</taxon>
        <taxon>Haematococcus</taxon>
    </lineage>
</organism>
<evidence type="ECO:0000313" key="3">
    <source>
        <dbReference type="Proteomes" id="UP000485058"/>
    </source>
</evidence>
<feature type="non-terminal residue" evidence="2">
    <location>
        <position position="1"/>
    </location>
</feature>
<dbReference type="AlphaFoldDB" id="A0A699ZE46"/>
<name>A0A699ZE46_HAELA</name>
<dbReference type="EMBL" id="BLLF01000653">
    <property type="protein sequence ID" value="GFH13792.1"/>
    <property type="molecule type" value="Genomic_DNA"/>
</dbReference>
<feature type="region of interest" description="Disordered" evidence="1">
    <location>
        <begin position="1"/>
        <end position="78"/>
    </location>
</feature>
<comment type="caution">
    <text evidence="2">The sequence shown here is derived from an EMBL/GenBank/DDBJ whole genome shotgun (WGS) entry which is preliminary data.</text>
</comment>
<gene>
    <name evidence="2" type="ORF">HaLaN_09739</name>
</gene>
<dbReference type="Proteomes" id="UP000485058">
    <property type="component" value="Unassembled WGS sequence"/>
</dbReference>
<feature type="non-terminal residue" evidence="2">
    <location>
        <position position="78"/>
    </location>
</feature>
<evidence type="ECO:0000313" key="2">
    <source>
        <dbReference type="EMBL" id="GFH13792.1"/>
    </source>
</evidence>
<keyword evidence="3" id="KW-1185">Reference proteome</keyword>
<reference evidence="2 3" key="1">
    <citation type="submission" date="2020-02" db="EMBL/GenBank/DDBJ databases">
        <title>Draft genome sequence of Haematococcus lacustris strain NIES-144.</title>
        <authorList>
            <person name="Morimoto D."/>
            <person name="Nakagawa S."/>
            <person name="Yoshida T."/>
            <person name="Sawayama S."/>
        </authorList>
    </citation>
    <scope>NUCLEOTIDE SEQUENCE [LARGE SCALE GENOMIC DNA]</scope>
    <source>
        <strain evidence="2 3">NIES-144</strain>
    </source>
</reference>
<sequence>MHPDRAAALAFESTSGATIPKAQAIADPSAPSQLNSGLRNSRDLSTSRDQPDSFASLRRRGTQSGQSTKHGAIKAIST</sequence>
<protein>
    <submittedName>
        <fullName evidence="2">Uncharacterized protein</fullName>
    </submittedName>
</protein>
<feature type="compositionally biased region" description="Basic and acidic residues" evidence="1">
    <location>
        <begin position="40"/>
        <end position="51"/>
    </location>
</feature>
<feature type="compositionally biased region" description="Polar residues" evidence="1">
    <location>
        <begin position="30"/>
        <end position="39"/>
    </location>
</feature>
<proteinExistence type="predicted"/>
<evidence type="ECO:0000256" key="1">
    <source>
        <dbReference type="SAM" id="MobiDB-lite"/>
    </source>
</evidence>
<accession>A0A699ZE46</accession>